<dbReference type="Proteomes" id="UP000674084">
    <property type="component" value="Unassembled WGS sequence"/>
</dbReference>
<comment type="caution">
    <text evidence="4">The sequence shown here is derived from an EMBL/GenBank/DDBJ whole genome shotgun (WGS) entry which is preliminary data.</text>
</comment>
<keyword evidence="1 2" id="KW-0238">DNA-binding</keyword>
<evidence type="ECO:0000313" key="5">
    <source>
        <dbReference type="Proteomes" id="UP000674084"/>
    </source>
</evidence>
<feature type="domain" description="HTH tetR-type" evidence="3">
    <location>
        <begin position="1"/>
        <end position="61"/>
    </location>
</feature>
<feature type="DNA-binding region" description="H-T-H motif" evidence="2">
    <location>
        <begin position="24"/>
        <end position="43"/>
    </location>
</feature>
<evidence type="ECO:0000256" key="1">
    <source>
        <dbReference type="ARBA" id="ARBA00023125"/>
    </source>
</evidence>
<keyword evidence="5" id="KW-1185">Reference proteome</keyword>
<dbReference type="PROSITE" id="PS50977">
    <property type="entry name" value="HTH_TETR_2"/>
    <property type="match status" value="1"/>
</dbReference>
<dbReference type="InterPro" id="IPR009057">
    <property type="entry name" value="Homeodomain-like_sf"/>
</dbReference>
<accession>A0ABS5DB34</accession>
<dbReference type="PANTHER" id="PTHR30055">
    <property type="entry name" value="HTH-TYPE TRANSCRIPTIONAL REGULATOR RUTR"/>
    <property type="match status" value="1"/>
</dbReference>
<dbReference type="SUPFAM" id="SSF46689">
    <property type="entry name" value="Homeodomain-like"/>
    <property type="match status" value="1"/>
</dbReference>
<organism evidence="4 5">
    <name type="scientific">Saccharopolyspora endophytica</name>
    <dbReference type="NCBI Taxonomy" id="543886"/>
    <lineage>
        <taxon>Bacteria</taxon>
        <taxon>Bacillati</taxon>
        <taxon>Actinomycetota</taxon>
        <taxon>Actinomycetes</taxon>
        <taxon>Pseudonocardiales</taxon>
        <taxon>Pseudonocardiaceae</taxon>
        <taxon>Saccharopolyspora</taxon>
    </lineage>
</organism>
<proteinExistence type="predicted"/>
<dbReference type="Pfam" id="PF17932">
    <property type="entry name" value="TetR_C_24"/>
    <property type="match status" value="1"/>
</dbReference>
<dbReference type="Pfam" id="PF00440">
    <property type="entry name" value="TetR_N"/>
    <property type="match status" value="1"/>
</dbReference>
<dbReference type="InterPro" id="IPR041490">
    <property type="entry name" value="KstR2_TetR_C"/>
</dbReference>
<evidence type="ECO:0000256" key="2">
    <source>
        <dbReference type="PROSITE-ProRule" id="PRU00335"/>
    </source>
</evidence>
<dbReference type="InterPro" id="IPR050109">
    <property type="entry name" value="HTH-type_TetR-like_transc_reg"/>
</dbReference>
<dbReference type="EMBL" id="JAGPXE010000002">
    <property type="protein sequence ID" value="MBQ0923514.1"/>
    <property type="molecule type" value="Genomic_DNA"/>
</dbReference>
<dbReference type="InterPro" id="IPR001647">
    <property type="entry name" value="HTH_TetR"/>
</dbReference>
<evidence type="ECO:0000259" key="3">
    <source>
        <dbReference type="PROSITE" id="PS50977"/>
    </source>
</evidence>
<dbReference type="RefSeq" id="WP_210968958.1">
    <property type="nucleotide sequence ID" value="NZ_JAGPXE010000002.1"/>
</dbReference>
<dbReference type="SUPFAM" id="SSF48498">
    <property type="entry name" value="Tetracyclin repressor-like, C-terminal domain"/>
    <property type="match status" value="1"/>
</dbReference>
<sequence length="184" mass="20781">MDRDRMILDAAAVAFHEKGFHGVGVDELGKRAGLSGPTLYRHFSSKDEILAALFNEAMDELVSATAMVHDDPFKDLDRLIRHHVDYAVRKRQLVNVYQREDRSLAEPWKRHFTHRRKQYVARWEAVVSRCVPSVDDQQVAALTQACLGMIFSIAYWPPQTVATPSLDDLIVDFASKGIAAMDLG</sequence>
<reference evidence="4 5" key="1">
    <citation type="submission" date="2021-04" db="EMBL/GenBank/DDBJ databases">
        <title>Whole-genome sequencing of Saccharopolyspora endophytica KCTC 19397.</title>
        <authorList>
            <person name="Ay H."/>
            <person name="Saygin H."/>
            <person name="Sahin N."/>
        </authorList>
    </citation>
    <scope>NUCLEOTIDE SEQUENCE [LARGE SCALE GENOMIC DNA]</scope>
    <source>
        <strain evidence="4 5">KCTC 19397</strain>
    </source>
</reference>
<name>A0ABS5DB34_9PSEU</name>
<gene>
    <name evidence="4" type="ORF">KBO27_06140</name>
</gene>
<dbReference type="InterPro" id="IPR036271">
    <property type="entry name" value="Tet_transcr_reg_TetR-rel_C_sf"/>
</dbReference>
<evidence type="ECO:0000313" key="4">
    <source>
        <dbReference type="EMBL" id="MBQ0923514.1"/>
    </source>
</evidence>
<dbReference type="PRINTS" id="PR00455">
    <property type="entry name" value="HTHTETR"/>
</dbReference>
<dbReference type="PANTHER" id="PTHR30055:SF237">
    <property type="entry name" value="TRANSCRIPTIONAL REPRESSOR MCE3R"/>
    <property type="match status" value="1"/>
</dbReference>
<dbReference type="Gene3D" id="1.10.10.60">
    <property type="entry name" value="Homeodomain-like"/>
    <property type="match status" value="1"/>
</dbReference>
<protein>
    <submittedName>
        <fullName evidence="4">TetR/AcrR family transcriptional regulator</fullName>
    </submittedName>
</protein>
<dbReference type="Gene3D" id="1.10.357.10">
    <property type="entry name" value="Tetracycline Repressor, domain 2"/>
    <property type="match status" value="1"/>
</dbReference>